<dbReference type="AlphaFoldDB" id="A0A0H1BMZ9"/>
<dbReference type="STRING" id="2060906.A0A0H1BMZ9"/>
<dbReference type="OrthoDB" id="191139at2759"/>
<evidence type="ECO:0000256" key="2">
    <source>
        <dbReference type="ARBA" id="ARBA00023002"/>
    </source>
</evidence>
<proteinExistence type="inferred from homology"/>
<dbReference type="GO" id="GO:0016491">
    <property type="term" value="F:oxidoreductase activity"/>
    <property type="evidence" value="ECO:0007669"/>
    <property type="project" value="UniProtKB-KW"/>
</dbReference>
<dbReference type="Pfam" id="PF00106">
    <property type="entry name" value="adh_short"/>
    <property type="match status" value="1"/>
</dbReference>
<dbReference type="InterPro" id="IPR002347">
    <property type="entry name" value="SDR_fam"/>
</dbReference>
<dbReference type="PANTHER" id="PTHR42901">
    <property type="entry name" value="ALCOHOL DEHYDROGENASE"/>
    <property type="match status" value="1"/>
</dbReference>
<gene>
    <name evidence="3" type="ORF">EMPG_12481</name>
</gene>
<reference evidence="4" key="1">
    <citation type="journal article" date="2015" name="PLoS Genet.">
        <title>The dynamic genome and transcriptome of the human fungal pathogen Blastomyces and close relative Emmonsia.</title>
        <authorList>
            <person name="Munoz J.F."/>
            <person name="Gauthier G.M."/>
            <person name="Desjardins C.A."/>
            <person name="Gallo J.E."/>
            <person name="Holder J."/>
            <person name="Sullivan T.D."/>
            <person name="Marty A.J."/>
            <person name="Carmen J.C."/>
            <person name="Chen Z."/>
            <person name="Ding L."/>
            <person name="Gujja S."/>
            <person name="Magrini V."/>
            <person name="Misas E."/>
            <person name="Mitreva M."/>
            <person name="Priest M."/>
            <person name="Saif S."/>
            <person name="Whiston E.A."/>
            <person name="Young S."/>
            <person name="Zeng Q."/>
            <person name="Goldman W.E."/>
            <person name="Mardis E.R."/>
            <person name="Taylor J.W."/>
            <person name="McEwen J.G."/>
            <person name="Clay O.K."/>
            <person name="Klein B.S."/>
            <person name="Cuomo C.A."/>
        </authorList>
    </citation>
    <scope>NUCLEOTIDE SEQUENCE [LARGE SCALE GENOMIC DNA]</scope>
    <source>
        <strain evidence="4">UAMH 139</strain>
    </source>
</reference>
<organism evidence="3 4">
    <name type="scientific">Blastomyces silverae</name>
    <dbReference type="NCBI Taxonomy" id="2060906"/>
    <lineage>
        <taxon>Eukaryota</taxon>
        <taxon>Fungi</taxon>
        <taxon>Dikarya</taxon>
        <taxon>Ascomycota</taxon>
        <taxon>Pezizomycotina</taxon>
        <taxon>Eurotiomycetes</taxon>
        <taxon>Eurotiomycetidae</taxon>
        <taxon>Onygenales</taxon>
        <taxon>Ajellomycetaceae</taxon>
        <taxon>Blastomyces</taxon>
    </lineage>
</organism>
<evidence type="ECO:0000256" key="1">
    <source>
        <dbReference type="ARBA" id="ARBA00006484"/>
    </source>
</evidence>
<keyword evidence="4" id="KW-1185">Reference proteome</keyword>
<evidence type="ECO:0000313" key="4">
    <source>
        <dbReference type="Proteomes" id="UP000053573"/>
    </source>
</evidence>
<dbReference type="Proteomes" id="UP000053573">
    <property type="component" value="Unassembled WGS sequence"/>
</dbReference>
<protein>
    <recommendedName>
        <fullName evidence="5">Oxidoreductase</fullName>
    </recommendedName>
</protein>
<dbReference type="InterPro" id="IPR036291">
    <property type="entry name" value="NAD(P)-bd_dom_sf"/>
</dbReference>
<dbReference type="Gene3D" id="3.40.50.720">
    <property type="entry name" value="NAD(P)-binding Rossmann-like Domain"/>
    <property type="match status" value="1"/>
</dbReference>
<sequence>MARIFITGSSDGIGQAAAKILADQGHSVVLHARNADRASSTERAVPNAEAKLAEAANASGNGTFDAIIHNAGIGYGATSSQEITADGILAVFAVNNACATATMAVTGRCGTRQGHTPTEIASRMM</sequence>
<evidence type="ECO:0000313" key="3">
    <source>
        <dbReference type="EMBL" id="KLJ12488.1"/>
    </source>
</evidence>
<name>A0A0H1BMZ9_9EURO</name>
<dbReference type="PANTHER" id="PTHR42901:SF1">
    <property type="entry name" value="ALCOHOL DEHYDROGENASE"/>
    <property type="match status" value="1"/>
</dbReference>
<dbReference type="SUPFAM" id="SSF51735">
    <property type="entry name" value="NAD(P)-binding Rossmann-fold domains"/>
    <property type="match status" value="1"/>
</dbReference>
<keyword evidence="2" id="KW-0560">Oxidoreductase</keyword>
<evidence type="ECO:0008006" key="5">
    <source>
        <dbReference type="Google" id="ProtNLM"/>
    </source>
</evidence>
<dbReference type="PRINTS" id="PR00081">
    <property type="entry name" value="GDHRDH"/>
</dbReference>
<accession>A0A0H1BMZ9</accession>
<comment type="similarity">
    <text evidence="1">Belongs to the short-chain dehydrogenases/reductases (SDR) family.</text>
</comment>
<comment type="caution">
    <text evidence="3">The sequence shown here is derived from an EMBL/GenBank/DDBJ whole genome shotgun (WGS) entry which is preliminary data.</text>
</comment>
<dbReference type="EMBL" id="LDEV01000878">
    <property type="protein sequence ID" value="KLJ12488.1"/>
    <property type="molecule type" value="Genomic_DNA"/>
</dbReference>